<evidence type="ECO:0000256" key="1">
    <source>
        <dbReference type="ARBA" id="ARBA00005417"/>
    </source>
</evidence>
<dbReference type="SMART" id="SM00930">
    <property type="entry name" value="NIL"/>
    <property type="match status" value="1"/>
</dbReference>
<keyword evidence="8" id="KW-0472">Membrane</keyword>
<dbReference type="FunFam" id="3.40.50.300:FF:000056">
    <property type="entry name" value="Cell division ATP-binding protein FtsE"/>
    <property type="match status" value="1"/>
</dbReference>
<evidence type="ECO:0000256" key="9">
    <source>
        <dbReference type="ARBA" id="ARBA00054718"/>
    </source>
</evidence>
<dbReference type="InterPro" id="IPR018449">
    <property type="entry name" value="NIL_domain"/>
</dbReference>
<evidence type="ECO:0000256" key="6">
    <source>
        <dbReference type="ARBA" id="ARBA00022967"/>
    </source>
</evidence>
<keyword evidence="13" id="KW-1185">Reference proteome</keyword>
<dbReference type="PANTHER" id="PTHR43166">
    <property type="entry name" value="AMINO ACID IMPORT ATP-BINDING PROTEIN"/>
    <property type="match status" value="1"/>
</dbReference>
<dbReference type="Pfam" id="PF00005">
    <property type="entry name" value="ABC_tran"/>
    <property type="match status" value="1"/>
</dbReference>
<comment type="similarity">
    <text evidence="1">Belongs to the ABC transporter superfamily.</text>
</comment>
<evidence type="ECO:0000256" key="8">
    <source>
        <dbReference type="ARBA" id="ARBA00023136"/>
    </source>
</evidence>
<keyword evidence="7" id="KW-0029">Amino-acid transport</keyword>
<dbReference type="Pfam" id="PF09383">
    <property type="entry name" value="NIL"/>
    <property type="match status" value="1"/>
</dbReference>
<dbReference type="InterPro" id="IPR017871">
    <property type="entry name" value="ABC_transporter-like_CS"/>
</dbReference>
<proteinExistence type="inferred from homology"/>
<evidence type="ECO:0000313" key="12">
    <source>
        <dbReference type="EMBL" id="PFG20791.1"/>
    </source>
</evidence>
<dbReference type="OrthoDB" id="4283894at2"/>
<keyword evidence="5 12" id="KW-0067">ATP-binding</keyword>
<keyword evidence="2" id="KW-0813">Transport</keyword>
<accession>A0A2A9D330</accession>
<dbReference type="GO" id="GO:0005886">
    <property type="term" value="C:plasma membrane"/>
    <property type="evidence" value="ECO:0007669"/>
    <property type="project" value="UniProtKB-ARBA"/>
</dbReference>
<dbReference type="Gene3D" id="3.30.70.260">
    <property type="match status" value="1"/>
</dbReference>
<dbReference type="Gene3D" id="3.40.50.300">
    <property type="entry name" value="P-loop containing nucleotide triphosphate hydrolases"/>
    <property type="match status" value="1"/>
</dbReference>
<dbReference type="SUPFAM" id="SSF55021">
    <property type="entry name" value="ACT-like"/>
    <property type="match status" value="1"/>
</dbReference>
<dbReference type="PANTHER" id="PTHR43166:SF30">
    <property type="entry name" value="METHIONINE IMPORT ATP-BINDING PROTEIN METN"/>
    <property type="match status" value="1"/>
</dbReference>
<organism evidence="12 13">
    <name type="scientific">Serinibacter salmoneus</name>
    <dbReference type="NCBI Taxonomy" id="556530"/>
    <lineage>
        <taxon>Bacteria</taxon>
        <taxon>Bacillati</taxon>
        <taxon>Actinomycetota</taxon>
        <taxon>Actinomycetes</taxon>
        <taxon>Micrococcales</taxon>
        <taxon>Beutenbergiaceae</taxon>
        <taxon>Serinibacter</taxon>
    </lineage>
</organism>
<name>A0A2A9D330_9MICO</name>
<dbReference type="SUPFAM" id="SSF52540">
    <property type="entry name" value="P-loop containing nucleoside triphosphate hydrolases"/>
    <property type="match status" value="1"/>
</dbReference>
<evidence type="ECO:0000259" key="11">
    <source>
        <dbReference type="PROSITE" id="PS50893"/>
    </source>
</evidence>
<dbReference type="EMBL" id="PDJD01000001">
    <property type="protein sequence ID" value="PFG20791.1"/>
    <property type="molecule type" value="Genomic_DNA"/>
</dbReference>
<dbReference type="PROSITE" id="PS00211">
    <property type="entry name" value="ABC_TRANSPORTER_1"/>
    <property type="match status" value="1"/>
</dbReference>
<dbReference type="InterPro" id="IPR003439">
    <property type="entry name" value="ABC_transporter-like_ATP-bd"/>
</dbReference>
<evidence type="ECO:0000256" key="10">
    <source>
        <dbReference type="ARBA" id="ARBA00063837"/>
    </source>
</evidence>
<dbReference type="InterPro" id="IPR003593">
    <property type="entry name" value="AAA+_ATPase"/>
</dbReference>
<comment type="caution">
    <text evidence="12">The sequence shown here is derived from an EMBL/GenBank/DDBJ whole genome shotgun (WGS) entry which is preliminary data.</text>
</comment>
<dbReference type="AlphaFoldDB" id="A0A2A9D330"/>
<gene>
    <name evidence="12" type="ORF">ATL40_2406</name>
</gene>
<evidence type="ECO:0000256" key="2">
    <source>
        <dbReference type="ARBA" id="ARBA00022448"/>
    </source>
</evidence>
<dbReference type="GO" id="GO:0005524">
    <property type="term" value="F:ATP binding"/>
    <property type="evidence" value="ECO:0007669"/>
    <property type="project" value="UniProtKB-KW"/>
</dbReference>
<evidence type="ECO:0000256" key="5">
    <source>
        <dbReference type="ARBA" id="ARBA00022840"/>
    </source>
</evidence>
<keyword evidence="4" id="KW-0547">Nucleotide-binding</keyword>
<feature type="domain" description="ABC transporter" evidence="11">
    <location>
        <begin position="2"/>
        <end position="237"/>
    </location>
</feature>
<dbReference type="GO" id="GO:0016887">
    <property type="term" value="F:ATP hydrolysis activity"/>
    <property type="evidence" value="ECO:0007669"/>
    <property type="project" value="InterPro"/>
</dbReference>
<dbReference type="RefSeq" id="WP_098469717.1">
    <property type="nucleotide sequence ID" value="NZ_PDJD01000001.1"/>
</dbReference>
<evidence type="ECO:0000313" key="13">
    <source>
        <dbReference type="Proteomes" id="UP000224915"/>
    </source>
</evidence>
<comment type="function">
    <text evidence="9">Part of the ABC transporter FtsEX involved in cellular division. Has ATPase activity.</text>
</comment>
<evidence type="ECO:0000256" key="4">
    <source>
        <dbReference type="ARBA" id="ARBA00022741"/>
    </source>
</evidence>
<dbReference type="InterPro" id="IPR027417">
    <property type="entry name" value="P-loop_NTPase"/>
</dbReference>
<evidence type="ECO:0000256" key="7">
    <source>
        <dbReference type="ARBA" id="ARBA00022970"/>
    </source>
</evidence>
<dbReference type="Proteomes" id="UP000224915">
    <property type="component" value="Unassembled WGS sequence"/>
</dbReference>
<reference evidence="12 13" key="1">
    <citation type="submission" date="2017-10" db="EMBL/GenBank/DDBJ databases">
        <title>Sequencing the genomes of 1000 actinobacteria strains.</title>
        <authorList>
            <person name="Klenk H.-P."/>
        </authorList>
    </citation>
    <scope>NUCLEOTIDE SEQUENCE [LARGE SCALE GENOMIC DNA]</scope>
    <source>
        <strain evidence="12 13">DSM 21801</strain>
    </source>
</reference>
<comment type="subunit">
    <text evidence="10">Homodimer. Forms a membrane-associated complex with FtsX.</text>
</comment>
<keyword evidence="3" id="KW-1003">Cell membrane</keyword>
<protein>
    <submittedName>
        <fullName evidence="12">D-methionine transport system ATP-binding protein</fullName>
    </submittedName>
</protein>
<evidence type="ECO:0000256" key="3">
    <source>
        <dbReference type="ARBA" id="ARBA00022475"/>
    </source>
</evidence>
<dbReference type="InterPro" id="IPR050086">
    <property type="entry name" value="MetN_ABC_transporter-like"/>
</dbReference>
<dbReference type="GO" id="GO:0006865">
    <property type="term" value="P:amino acid transport"/>
    <property type="evidence" value="ECO:0007669"/>
    <property type="project" value="UniProtKB-KW"/>
</dbReference>
<dbReference type="InterPro" id="IPR045865">
    <property type="entry name" value="ACT-like_dom_sf"/>
</dbReference>
<sequence length="335" mass="35693">MITLESVTKRFGTTTALDAVSLHVERGEIYGVVGTSGAGKSTLIRTVNALERPDAGTVTVAGHRITELDDAALRRSRRHAGMVFQHFNLLAGRTVRGNVELALEIAGTERRRRTARAEEVLDLVGLTDRATHYPSQLSGGQKQRVGIARALATQPEVLLLDEATSALDPETTRSILALLRRLRDELGLTVMLITHEMDVVRTVCDSATLLQHGRVVEQGRLADLVAAPGSPLTHDLFPLGPATASEHPVLDLTFPGPIGAQPVITQLARRHDIDIAISAASAGAVGGTRAGRIRVELLGDGERNAAVLADLRARGVIVEDAEPRGTGTTTQEARA</sequence>
<dbReference type="SMART" id="SM00382">
    <property type="entry name" value="AAA"/>
    <property type="match status" value="1"/>
</dbReference>
<keyword evidence="6" id="KW-1278">Translocase</keyword>
<dbReference type="PROSITE" id="PS50893">
    <property type="entry name" value="ABC_TRANSPORTER_2"/>
    <property type="match status" value="1"/>
</dbReference>